<evidence type="ECO:0000256" key="3">
    <source>
        <dbReference type="ARBA" id="ARBA00018111"/>
    </source>
</evidence>
<gene>
    <name evidence="5 9" type="primary">recX</name>
    <name evidence="9" type="ORF">NCTC7582_00749</name>
</gene>
<dbReference type="GO" id="GO:0006282">
    <property type="term" value="P:regulation of DNA repair"/>
    <property type="evidence" value="ECO:0007669"/>
    <property type="project" value="UniProtKB-UniRule"/>
</dbReference>
<evidence type="ECO:0000313" key="10">
    <source>
        <dbReference type="Proteomes" id="UP000251431"/>
    </source>
</evidence>
<dbReference type="InterPro" id="IPR053924">
    <property type="entry name" value="RecX_HTH_2nd"/>
</dbReference>
<dbReference type="Gene3D" id="1.10.10.10">
    <property type="entry name" value="Winged helix-like DNA-binding domain superfamily/Winged helix DNA-binding domain"/>
    <property type="match status" value="4"/>
</dbReference>
<evidence type="ECO:0000313" key="9">
    <source>
        <dbReference type="EMBL" id="SPT96853.1"/>
    </source>
</evidence>
<organism evidence="9 10">
    <name type="scientific">Lysinibacillus capsici</name>
    <dbReference type="NCBI Taxonomy" id="2115968"/>
    <lineage>
        <taxon>Bacteria</taxon>
        <taxon>Bacillati</taxon>
        <taxon>Bacillota</taxon>
        <taxon>Bacilli</taxon>
        <taxon>Bacillales</taxon>
        <taxon>Bacillaceae</taxon>
        <taxon>Lysinibacillus</taxon>
    </lineage>
</organism>
<dbReference type="PANTHER" id="PTHR33602">
    <property type="entry name" value="REGULATORY PROTEIN RECX FAMILY PROTEIN"/>
    <property type="match status" value="1"/>
</dbReference>
<dbReference type="InterPro" id="IPR053925">
    <property type="entry name" value="RecX_HTH_3rd"/>
</dbReference>
<dbReference type="STRING" id="1421.A2J09_15535"/>
<dbReference type="EMBL" id="UAQE01000001">
    <property type="protein sequence ID" value="SPT96853.1"/>
    <property type="molecule type" value="Genomic_DNA"/>
</dbReference>
<feature type="domain" description="RecX third three-helical" evidence="7">
    <location>
        <begin position="189"/>
        <end position="236"/>
    </location>
</feature>
<sequence>MEGKRMPANIGKLTVLTVRSPINKCYNDNSEVFAMRMITKIARQKNNPERYNIYLNEEYAFPVDEAILIQFGLTKGKVLDEFEIQEIAYEDEIRKAFNKGLNFLSYQMRSEHEVKKKLLNLEFGEAVVLEAIQKLKSYGFINDENYSKALLDTKKATMKKGPRAIRQDMIKKGIEKNLQDEVLATYSFEEQVKLAKQLAEKIVRAESKKTPTQIKTKIQDYLLRKGYAFSIVEEVLSQVEIGQNDDNWQQLLDAQGEKVWKKYVSKYTGYELKMKVKQALYQKGFPIEVIDRFIEEKENEE</sequence>
<evidence type="ECO:0000259" key="6">
    <source>
        <dbReference type="Pfam" id="PF02631"/>
    </source>
</evidence>
<dbReference type="AlphaFoldDB" id="A0A2X0XHI4"/>
<comment type="similarity">
    <text evidence="2 5">Belongs to the RecX family.</text>
</comment>
<feature type="domain" description="RecX third three-helical" evidence="7">
    <location>
        <begin position="249"/>
        <end position="294"/>
    </location>
</feature>
<evidence type="ECO:0000259" key="8">
    <source>
        <dbReference type="Pfam" id="PF21982"/>
    </source>
</evidence>
<evidence type="ECO:0000256" key="1">
    <source>
        <dbReference type="ARBA" id="ARBA00004496"/>
    </source>
</evidence>
<dbReference type="InterPro" id="IPR053926">
    <property type="entry name" value="RecX_HTH_1st"/>
</dbReference>
<dbReference type="PANTHER" id="PTHR33602:SF1">
    <property type="entry name" value="REGULATORY PROTEIN RECX FAMILY PROTEIN"/>
    <property type="match status" value="1"/>
</dbReference>
<accession>A0A2X0XHI4</accession>
<dbReference type="Pfam" id="PF21982">
    <property type="entry name" value="RecX_HTH1"/>
    <property type="match status" value="1"/>
</dbReference>
<feature type="domain" description="RecX second three-helical" evidence="6">
    <location>
        <begin position="142"/>
        <end position="183"/>
    </location>
</feature>
<proteinExistence type="inferred from homology"/>
<feature type="domain" description="RecX first three-helical" evidence="8">
    <location>
        <begin position="96"/>
        <end position="135"/>
    </location>
</feature>
<name>A0A2X0XHI4_9BACI</name>
<comment type="subcellular location">
    <subcellularLocation>
        <location evidence="1 5">Cytoplasm</location>
    </subcellularLocation>
</comment>
<evidence type="ECO:0000256" key="4">
    <source>
        <dbReference type="ARBA" id="ARBA00022490"/>
    </source>
</evidence>
<dbReference type="GO" id="GO:0005737">
    <property type="term" value="C:cytoplasm"/>
    <property type="evidence" value="ECO:0007669"/>
    <property type="project" value="UniProtKB-SubCell"/>
</dbReference>
<dbReference type="Pfam" id="PF21981">
    <property type="entry name" value="RecX_HTH3"/>
    <property type="match status" value="2"/>
</dbReference>
<keyword evidence="4 5" id="KW-0963">Cytoplasm</keyword>
<dbReference type="Proteomes" id="UP000251431">
    <property type="component" value="Unassembled WGS sequence"/>
</dbReference>
<dbReference type="NCBIfam" id="NF010733">
    <property type="entry name" value="PRK14135.1"/>
    <property type="match status" value="1"/>
</dbReference>
<dbReference type="Pfam" id="PF02631">
    <property type="entry name" value="RecX_HTH2"/>
    <property type="match status" value="1"/>
</dbReference>
<dbReference type="InterPro" id="IPR003783">
    <property type="entry name" value="Regulatory_RecX"/>
</dbReference>
<reference evidence="9 10" key="1">
    <citation type="submission" date="2018-06" db="EMBL/GenBank/DDBJ databases">
        <authorList>
            <consortium name="Pathogen Informatics"/>
            <person name="Doyle S."/>
        </authorList>
    </citation>
    <scope>NUCLEOTIDE SEQUENCE [LARGE SCALE GENOMIC DNA]</scope>
    <source>
        <strain evidence="9 10">NCTC7582</strain>
    </source>
</reference>
<dbReference type="HAMAP" id="MF_01114">
    <property type="entry name" value="RecX"/>
    <property type="match status" value="1"/>
</dbReference>
<evidence type="ECO:0000256" key="2">
    <source>
        <dbReference type="ARBA" id="ARBA00009695"/>
    </source>
</evidence>
<protein>
    <recommendedName>
        <fullName evidence="3 5">Regulatory protein RecX</fullName>
    </recommendedName>
</protein>
<dbReference type="InterPro" id="IPR036388">
    <property type="entry name" value="WH-like_DNA-bd_sf"/>
</dbReference>
<evidence type="ECO:0000259" key="7">
    <source>
        <dbReference type="Pfam" id="PF21981"/>
    </source>
</evidence>
<comment type="function">
    <text evidence="5">Modulates RecA activity.</text>
</comment>
<evidence type="ECO:0000256" key="5">
    <source>
        <dbReference type="HAMAP-Rule" id="MF_01114"/>
    </source>
</evidence>